<dbReference type="EMBL" id="OW152831">
    <property type="protein sequence ID" value="CAH2049000.1"/>
    <property type="molecule type" value="Genomic_DNA"/>
</dbReference>
<feature type="non-terminal residue" evidence="1">
    <location>
        <position position="1"/>
    </location>
</feature>
<sequence length="99" mass="11011">MSCPFLCASSRRSPLLLQKKTELGHCLSPLSAAGRSAADEWDKFTIRDREGRSAGLKCERDRRPICGRAELPLPEFCFEPADPVAPRSAHESLVCWRPA</sequence>
<evidence type="ECO:0000313" key="1">
    <source>
        <dbReference type="EMBL" id="CAH2049000.1"/>
    </source>
</evidence>
<evidence type="ECO:0000313" key="2">
    <source>
        <dbReference type="Proteomes" id="UP000837857"/>
    </source>
</evidence>
<name>A0ABN8I594_9NEOP</name>
<keyword evidence="2" id="KW-1185">Reference proteome</keyword>
<organism evidence="1 2">
    <name type="scientific">Iphiclides podalirius</name>
    <name type="common">scarce swallowtail</name>
    <dbReference type="NCBI Taxonomy" id="110791"/>
    <lineage>
        <taxon>Eukaryota</taxon>
        <taxon>Metazoa</taxon>
        <taxon>Ecdysozoa</taxon>
        <taxon>Arthropoda</taxon>
        <taxon>Hexapoda</taxon>
        <taxon>Insecta</taxon>
        <taxon>Pterygota</taxon>
        <taxon>Neoptera</taxon>
        <taxon>Endopterygota</taxon>
        <taxon>Lepidoptera</taxon>
        <taxon>Glossata</taxon>
        <taxon>Ditrysia</taxon>
        <taxon>Papilionoidea</taxon>
        <taxon>Papilionidae</taxon>
        <taxon>Papilioninae</taxon>
        <taxon>Iphiclides</taxon>
    </lineage>
</organism>
<proteinExistence type="predicted"/>
<gene>
    <name evidence="1" type="ORF">IPOD504_LOCUS6531</name>
</gene>
<dbReference type="Proteomes" id="UP000837857">
    <property type="component" value="Chromosome 19"/>
</dbReference>
<protein>
    <submittedName>
        <fullName evidence="1">Uncharacterized protein</fullName>
    </submittedName>
</protein>
<accession>A0ABN8I594</accession>
<reference evidence="1" key="1">
    <citation type="submission" date="2022-03" db="EMBL/GenBank/DDBJ databases">
        <authorList>
            <person name="Martin H S."/>
        </authorList>
    </citation>
    <scope>NUCLEOTIDE SEQUENCE</scope>
</reference>